<gene>
    <name evidence="2" type="ORF">GCM10010989_08090</name>
</gene>
<feature type="domain" description="N-acetyltransferase" evidence="1">
    <location>
        <begin position="9"/>
        <end position="98"/>
    </location>
</feature>
<evidence type="ECO:0000313" key="2">
    <source>
        <dbReference type="EMBL" id="GGD36402.1"/>
    </source>
</evidence>
<dbReference type="SUPFAM" id="SSF55729">
    <property type="entry name" value="Acyl-CoA N-acyltransferases (Nat)"/>
    <property type="match status" value="1"/>
</dbReference>
<comment type="caution">
    <text evidence="2">The sequence shown here is derived from an EMBL/GenBank/DDBJ whole genome shotgun (WGS) entry which is preliminary data.</text>
</comment>
<evidence type="ECO:0000313" key="3">
    <source>
        <dbReference type="Proteomes" id="UP000598997"/>
    </source>
</evidence>
<keyword evidence="3" id="KW-1185">Reference proteome</keyword>
<name>A0A917DFN8_9SPHN</name>
<dbReference type="RefSeq" id="WP_066764666.1">
    <property type="nucleotide sequence ID" value="NZ_BMIO01000002.1"/>
</dbReference>
<accession>A0A917DFN8</accession>
<dbReference type="PANTHER" id="PTHR31435:SF10">
    <property type="entry name" value="BSR4717 PROTEIN"/>
    <property type="match status" value="1"/>
</dbReference>
<dbReference type="InterPro" id="IPR016181">
    <property type="entry name" value="Acyl_CoA_acyltransferase"/>
</dbReference>
<organism evidence="2 3">
    <name type="scientific">Croceicoccus pelagius</name>
    <dbReference type="NCBI Taxonomy" id="1703341"/>
    <lineage>
        <taxon>Bacteria</taxon>
        <taxon>Pseudomonadati</taxon>
        <taxon>Pseudomonadota</taxon>
        <taxon>Alphaproteobacteria</taxon>
        <taxon>Sphingomonadales</taxon>
        <taxon>Erythrobacteraceae</taxon>
        <taxon>Croceicoccus</taxon>
    </lineage>
</organism>
<proteinExistence type="predicted"/>
<dbReference type="Gene3D" id="3.40.630.30">
    <property type="match status" value="1"/>
</dbReference>
<dbReference type="Pfam" id="PF14542">
    <property type="entry name" value="Acetyltransf_CG"/>
    <property type="match status" value="1"/>
</dbReference>
<reference evidence="2 3" key="1">
    <citation type="journal article" date="2014" name="Int. J. Syst. Evol. Microbiol.">
        <title>Complete genome sequence of Corynebacterium casei LMG S-19264T (=DSM 44701T), isolated from a smear-ripened cheese.</title>
        <authorList>
            <consortium name="US DOE Joint Genome Institute (JGI-PGF)"/>
            <person name="Walter F."/>
            <person name="Albersmeier A."/>
            <person name="Kalinowski J."/>
            <person name="Ruckert C."/>
        </authorList>
    </citation>
    <scope>NUCLEOTIDE SEQUENCE [LARGE SCALE GENOMIC DNA]</scope>
    <source>
        <strain evidence="2 3">CGMCC 1.15358</strain>
    </source>
</reference>
<dbReference type="InterPro" id="IPR045057">
    <property type="entry name" value="Gcn5-rel_NAT"/>
</dbReference>
<protein>
    <submittedName>
        <fullName evidence="2">N-acetyltransferase</fullName>
    </submittedName>
</protein>
<dbReference type="Proteomes" id="UP000598997">
    <property type="component" value="Unassembled WGS sequence"/>
</dbReference>
<sequence>MSNVTITRNDGDSRGAYHAAVDGQQTQAELTYRKDDGGKVLVADHTFVPGNLRGKGIAGKLVDALVSDAREEGIKIRPVCSYVVAAFRRHPEWNDVEA</sequence>
<evidence type="ECO:0000259" key="1">
    <source>
        <dbReference type="PROSITE" id="PS51729"/>
    </source>
</evidence>
<dbReference type="EMBL" id="BMIO01000002">
    <property type="protein sequence ID" value="GGD36402.1"/>
    <property type="molecule type" value="Genomic_DNA"/>
</dbReference>
<dbReference type="AlphaFoldDB" id="A0A917DFN8"/>
<dbReference type="CDD" id="cd04301">
    <property type="entry name" value="NAT_SF"/>
    <property type="match status" value="1"/>
</dbReference>
<dbReference type="InterPro" id="IPR031165">
    <property type="entry name" value="GNAT_YJDJ"/>
</dbReference>
<dbReference type="OrthoDB" id="9800945at2"/>
<dbReference type="PANTHER" id="PTHR31435">
    <property type="entry name" value="PROTEIN NATD1"/>
    <property type="match status" value="1"/>
</dbReference>
<dbReference type="PROSITE" id="PS51729">
    <property type="entry name" value="GNAT_YJDJ"/>
    <property type="match status" value="1"/>
</dbReference>